<comment type="caution">
    <text evidence="2">The sequence shown here is derived from an EMBL/GenBank/DDBJ whole genome shotgun (WGS) entry which is preliminary data.</text>
</comment>
<dbReference type="Gene3D" id="3.30.160.670">
    <property type="match status" value="1"/>
</dbReference>
<feature type="chain" id="PRO_5020228121" description="DUF4136 domain-containing protein" evidence="1">
    <location>
        <begin position="25"/>
        <end position="211"/>
    </location>
</feature>
<sequence>MKKNLSILSLSLLAVMLSCSPSIKILGSWTGPSTPPEGYSNIFVTALTDNILARQTVETDLDNLLLEEGVNAESSFDILPPGFKSSGVDKEEVLRKIRELGSDAILTVAVLDQTNETRYVPGSTMYSPMGYGNYGRFWGYYNYYNPVMYDPGYYTTDKNYYLEANLYDAATEELVWSSQSETTNPSSIETFSRSFSTTIINQLIKDGLLAK</sequence>
<dbReference type="Proteomes" id="UP000295438">
    <property type="component" value="Unassembled WGS sequence"/>
</dbReference>
<dbReference type="PROSITE" id="PS51257">
    <property type="entry name" value="PROKAR_LIPOPROTEIN"/>
    <property type="match status" value="1"/>
</dbReference>
<keyword evidence="1" id="KW-0732">Signal</keyword>
<feature type="signal peptide" evidence="1">
    <location>
        <begin position="1"/>
        <end position="24"/>
    </location>
</feature>
<evidence type="ECO:0008006" key="4">
    <source>
        <dbReference type="Google" id="ProtNLM"/>
    </source>
</evidence>
<dbReference type="AlphaFoldDB" id="A0A4R5V0Z2"/>
<accession>A0A4R5V0Z2</accession>
<keyword evidence="3" id="KW-1185">Reference proteome</keyword>
<dbReference type="EMBL" id="SMUW01000032">
    <property type="protein sequence ID" value="TDK45430.1"/>
    <property type="molecule type" value="Genomic_DNA"/>
</dbReference>
<reference evidence="2 3" key="1">
    <citation type="submission" date="2019-03" db="EMBL/GenBank/DDBJ databases">
        <title>Algoriphagus aquimaris sp. nov., isolated form marine sediment in Pohang, Korea.</title>
        <authorList>
            <person name="Kim J."/>
            <person name="Yoon S.-H."/>
            <person name="Lee S.-S."/>
        </authorList>
    </citation>
    <scope>NUCLEOTIDE SEQUENCE [LARGE SCALE GENOMIC DNA]</scope>
    <source>
        <strain evidence="2 3">F21</strain>
    </source>
</reference>
<evidence type="ECO:0000256" key="1">
    <source>
        <dbReference type="SAM" id="SignalP"/>
    </source>
</evidence>
<protein>
    <recommendedName>
        <fullName evidence="4">DUF4136 domain-containing protein</fullName>
    </recommendedName>
</protein>
<dbReference type="RefSeq" id="WP_133390495.1">
    <property type="nucleotide sequence ID" value="NZ_SMUW01000032.1"/>
</dbReference>
<evidence type="ECO:0000313" key="2">
    <source>
        <dbReference type="EMBL" id="TDK45430.1"/>
    </source>
</evidence>
<gene>
    <name evidence="2" type="ORF">E1898_08025</name>
</gene>
<organism evidence="2 3">
    <name type="scientific">Algoriphagus formosus</name>
    <dbReference type="NCBI Taxonomy" id="2007308"/>
    <lineage>
        <taxon>Bacteria</taxon>
        <taxon>Pseudomonadati</taxon>
        <taxon>Bacteroidota</taxon>
        <taxon>Cytophagia</taxon>
        <taxon>Cytophagales</taxon>
        <taxon>Cyclobacteriaceae</taxon>
        <taxon>Algoriphagus</taxon>
    </lineage>
</organism>
<name>A0A4R5V0Z2_9BACT</name>
<proteinExistence type="predicted"/>
<evidence type="ECO:0000313" key="3">
    <source>
        <dbReference type="Proteomes" id="UP000295438"/>
    </source>
</evidence>